<organism evidence="1 2">
    <name type="scientific">Kalanchoe fedtschenkoi</name>
    <name type="common">Lavender scallops</name>
    <name type="synonym">South American air plant</name>
    <dbReference type="NCBI Taxonomy" id="63787"/>
    <lineage>
        <taxon>Eukaryota</taxon>
        <taxon>Viridiplantae</taxon>
        <taxon>Streptophyta</taxon>
        <taxon>Embryophyta</taxon>
        <taxon>Tracheophyta</taxon>
        <taxon>Spermatophyta</taxon>
        <taxon>Magnoliopsida</taxon>
        <taxon>eudicotyledons</taxon>
        <taxon>Gunneridae</taxon>
        <taxon>Pentapetalae</taxon>
        <taxon>Saxifragales</taxon>
        <taxon>Crassulaceae</taxon>
        <taxon>Kalanchoe</taxon>
    </lineage>
</organism>
<protein>
    <submittedName>
        <fullName evidence="1">Uncharacterized protein</fullName>
    </submittedName>
</protein>
<dbReference type="EnsemblPlants" id="Kaladp0863s0004.3.v1.1">
    <property type="protein sequence ID" value="Kaladp0863s0004.3.v1.1"/>
    <property type="gene ID" value="Kaladp0863s0004.v1.1"/>
</dbReference>
<dbReference type="EnsemblPlants" id="Kaladp0863s0004.2.v1.1">
    <property type="protein sequence ID" value="Kaladp0863s0004.2.v1.1"/>
    <property type="gene ID" value="Kaladp0863s0004.v1.1"/>
</dbReference>
<dbReference type="Gramene" id="Kaladp0863s0004.2.v1.1">
    <property type="protein sequence ID" value="Kaladp0863s0004.2.v1.1"/>
    <property type="gene ID" value="Kaladp0863s0004.v1.1"/>
</dbReference>
<evidence type="ECO:0000313" key="1">
    <source>
        <dbReference type="EnsemblPlants" id="Kaladp0863s0004.3.v1.1"/>
    </source>
</evidence>
<accession>A0A7N1A7F3</accession>
<proteinExistence type="predicted"/>
<name>A0A7N1A7F3_KALFE</name>
<dbReference type="AlphaFoldDB" id="A0A7N1A7F3"/>
<evidence type="ECO:0000313" key="2">
    <source>
        <dbReference type="Proteomes" id="UP000594263"/>
    </source>
</evidence>
<reference evidence="1" key="1">
    <citation type="submission" date="2021-01" db="UniProtKB">
        <authorList>
            <consortium name="EnsemblPlants"/>
        </authorList>
    </citation>
    <scope>IDENTIFICATION</scope>
</reference>
<keyword evidence="2" id="KW-1185">Reference proteome</keyword>
<sequence>MMRMIWLTFRRRRMRSRHPRHSRKDHLVGGGRTQEEWKEMRAFLLSTKFSFI</sequence>
<dbReference type="Proteomes" id="UP000594263">
    <property type="component" value="Unplaced"/>
</dbReference>
<dbReference type="Gramene" id="Kaladp0863s0004.3.v1.1">
    <property type="protein sequence ID" value="Kaladp0863s0004.3.v1.1"/>
    <property type="gene ID" value="Kaladp0863s0004.v1.1"/>
</dbReference>